<dbReference type="AlphaFoldDB" id="G1TL57"/>
<accession>G1TL57</accession>
<evidence type="ECO:0000313" key="1">
    <source>
        <dbReference type="Ensembl" id="ENSOCUP00000017701.2"/>
    </source>
</evidence>
<name>G1TL57_RABIT</name>
<keyword evidence="2" id="KW-1185">Reference proteome</keyword>
<dbReference type="Proteomes" id="UP000001811">
    <property type="component" value="Unplaced"/>
</dbReference>
<evidence type="ECO:0000313" key="2">
    <source>
        <dbReference type="Proteomes" id="UP000001811"/>
    </source>
</evidence>
<protein>
    <submittedName>
        <fullName evidence="1">Uncharacterized protein</fullName>
    </submittedName>
</protein>
<dbReference type="eggNOG" id="ENOG502SQEZ">
    <property type="taxonomic scope" value="Eukaryota"/>
</dbReference>
<dbReference type="HOGENOM" id="CLU_105475_0_0_1"/>
<organism evidence="1 2">
    <name type="scientific">Oryctolagus cuniculus</name>
    <name type="common">Rabbit</name>
    <dbReference type="NCBI Taxonomy" id="9986"/>
    <lineage>
        <taxon>Eukaryota</taxon>
        <taxon>Metazoa</taxon>
        <taxon>Chordata</taxon>
        <taxon>Craniata</taxon>
        <taxon>Vertebrata</taxon>
        <taxon>Euteleostomi</taxon>
        <taxon>Mammalia</taxon>
        <taxon>Eutheria</taxon>
        <taxon>Euarchontoglires</taxon>
        <taxon>Glires</taxon>
        <taxon>Lagomorpha</taxon>
        <taxon>Leporidae</taxon>
        <taxon>Oryctolagus</taxon>
    </lineage>
</organism>
<reference evidence="1" key="2">
    <citation type="submission" date="2025-08" db="UniProtKB">
        <authorList>
            <consortium name="Ensembl"/>
        </authorList>
    </citation>
    <scope>IDENTIFICATION</scope>
    <source>
        <strain evidence="1">Thorbecke</strain>
    </source>
</reference>
<dbReference type="Ensembl" id="ENSOCUT00000011817.3">
    <property type="protein sequence ID" value="ENSOCUP00000017701.2"/>
    <property type="gene ID" value="ENSOCUG00000011818.3"/>
</dbReference>
<reference evidence="1 2" key="1">
    <citation type="journal article" date="2011" name="Nature">
        <title>A high-resolution map of human evolutionary constraint using 29 mammals.</title>
        <authorList>
            <person name="Lindblad-Toh K."/>
            <person name="Garber M."/>
            <person name="Zuk O."/>
            <person name="Lin M.F."/>
            <person name="Parker B.J."/>
            <person name="Washietl S."/>
            <person name="Kheradpour P."/>
            <person name="Ernst J."/>
            <person name="Jordan G."/>
            <person name="Mauceli E."/>
            <person name="Ward L.D."/>
            <person name="Lowe C.B."/>
            <person name="Holloway A.K."/>
            <person name="Clamp M."/>
            <person name="Gnerre S."/>
            <person name="Alfoldi J."/>
            <person name="Beal K."/>
            <person name="Chang J."/>
            <person name="Clawson H."/>
            <person name="Cuff J."/>
            <person name="Di Palma F."/>
            <person name="Fitzgerald S."/>
            <person name="Flicek P."/>
            <person name="Guttman M."/>
            <person name="Hubisz M.J."/>
            <person name="Jaffe D.B."/>
            <person name="Jungreis I."/>
            <person name="Kent W.J."/>
            <person name="Kostka D."/>
            <person name="Lara M."/>
            <person name="Martins A.L."/>
            <person name="Massingham T."/>
            <person name="Moltke I."/>
            <person name="Raney B.J."/>
            <person name="Rasmussen M.D."/>
            <person name="Robinson J."/>
            <person name="Stark A."/>
            <person name="Vilella A.J."/>
            <person name="Wen J."/>
            <person name="Xie X."/>
            <person name="Zody M.C."/>
            <person name="Baldwin J."/>
            <person name="Bloom T."/>
            <person name="Chin C.W."/>
            <person name="Heiman D."/>
            <person name="Nicol R."/>
            <person name="Nusbaum C."/>
            <person name="Young S."/>
            <person name="Wilkinson J."/>
            <person name="Worley K.C."/>
            <person name="Kovar C.L."/>
            <person name="Muzny D.M."/>
            <person name="Gibbs R.A."/>
            <person name="Cree A."/>
            <person name="Dihn H.H."/>
            <person name="Fowler G."/>
            <person name="Jhangiani S."/>
            <person name="Joshi V."/>
            <person name="Lee S."/>
            <person name="Lewis L.R."/>
            <person name="Nazareth L.V."/>
            <person name="Okwuonu G."/>
            <person name="Santibanez J."/>
            <person name="Warren W.C."/>
            <person name="Mardis E.R."/>
            <person name="Weinstock G.M."/>
            <person name="Wilson R.K."/>
            <person name="Delehaunty K."/>
            <person name="Dooling D."/>
            <person name="Fronik C."/>
            <person name="Fulton L."/>
            <person name="Fulton B."/>
            <person name="Graves T."/>
            <person name="Minx P."/>
            <person name="Sodergren E."/>
            <person name="Birney E."/>
            <person name="Margulies E.H."/>
            <person name="Herrero J."/>
            <person name="Green E.D."/>
            <person name="Haussler D."/>
            <person name="Siepel A."/>
            <person name="Goldman N."/>
            <person name="Pollard K.S."/>
            <person name="Pedersen J.S."/>
            <person name="Lander E.S."/>
            <person name="Kellis M."/>
        </authorList>
    </citation>
    <scope>NUCLEOTIDE SEQUENCE [LARGE SCALE GENOMIC DNA]</scope>
    <source>
        <strain evidence="2">Thorbecke</strain>
    </source>
</reference>
<dbReference type="Bgee" id="ENSOCUG00000011818">
    <property type="expression patterns" value="Expressed in smooth muscle tissue and 17 other cell types or tissues"/>
</dbReference>
<dbReference type="InParanoid" id="G1TL57"/>
<sequence length="57" mass="6302">MAALRGEAGADVKDAGVVPLGTGEAKGLKYIWNTDPWHNSWFFWNTGKLHFQTLLQG</sequence>
<proteinExistence type="predicted"/>
<reference evidence="1" key="3">
    <citation type="submission" date="2025-09" db="UniProtKB">
        <authorList>
            <consortium name="Ensembl"/>
        </authorList>
    </citation>
    <scope>IDENTIFICATION</scope>
    <source>
        <strain evidence="1">Thorbecke</strain>
    </source>
</reference>
<dbReference type="GeneTree" id="ENSGT00980000201751"/>